<accession>A0A172T7T5</accession>
<reference evidence="1 2" key="1">
    <citation type="submission" date="2015-01" db="EMBL/GenBank/DDBJ databases">
        <title>Deinococcus puniceus/DY1/ whole genome sequencing.</title>
        <authorList>
            <person name="Kim M.K."/>
            <person name="Srinivasan S."/>
            <person name="Lee J.-J."/>
        </authorList>
    </citation>
    <scope>NUCLEOTIDE SEQUENCE [LARGE SCALE GENOMIC DNA]</scope>
    <source>
        <strain evidence="1 2">DY1</strain>
    </source>
</reference>
<proteinExistence type="predicted"/>
<protein>
    <submittedName>
        <fullName evidence="1">Uncharacterized protein</fullName>
    </submittedName>
</protein>
<evidence type="ECO:0000313" key="2">
    <source>
        <dbReference type="Proteomes" id="UP000077363"/>
    </source>
</evidence>
<dbReference type="InterPro" id="IPR038765">
    <property type="entry name" value="Papain-like_cys_pep_sf"/>
</dbReference>
<dbReference type="AlphaFoldDB" id="A0A172T7T5"/>
<dbReference type="SUPFAM" id="SSF54001">
    <property type="entry name" value="Cysteine proteinases"/>
    <property type="match status" value="1"/>
</dbReference>
<dbReference type="PATRIC" id="fig|1182568.3.peg.602"/>
<gene>
    <name evidence="1" type="ORF">SU48_02880</name>
</gene>
<dbReference type="EMBL" id="CP011387">
    <property type="protein sequence ID" value="ANE42883.1"/>
    <property type="molecule type" value="Genomic_DNA"/>
</dbReference>
<sequence>MHVLNIPVSPDVLARWAEWLAPPMQPFFLSEAEATAFDLPTLVYAEWNPSPELRDTFALWGLSAAAHRVSLLSEADWNGLSLSVRRQLLRLQIAYGRGNLPRAKAFADLLPEPQRGRFVWWSSMLTPEIVARAVSAESLACQREQVPDAVWQAAEALLPRARALAGTFAGGSGPNCFGTVMAAAGIAGAELEWMQRDPFEAFLAARTRSGGKDDRPGTLLVWRGAGGQVEHAAVTLGGDWALHKPSQSWMTPRVVLPTRALIRAYRTPGHRLERHRLN</sequence>
<keyword evidence="2" id="KW-1185">Reference proteome</keyword>
<dbReference type="KEGG" id="dpu:SU48_02880"/>
<evidence type="ECO:0000313" key="1">
    <source>
        <dbReference type="EMBL" id="ANE42883.1"/>
    </source>
</evidence>
<dbReference type="STRING" id="1182568.SU48_02880"/>
<dbReference type="Proteomes" id="UP000077363">
    <property type="component" value="Chromosome"/>
</dbReference>
<dbReference type="RefSeq" id="WP_064013939.1">
    <property type="nucleotide sequence ID" value="NZ_CP011387.1"/>
</dbReference>
<organism evidence="1 2">
    <name type="scientific">Deinococcus puniceus</name>
    <dbReference type="NCBI Taxonomy" id="1182568"/>
    <lineage>
        <taxon>Bacteria</taxon>
        <taxon>Thermotogati</taxon>
        <taxon>Deinococcota</taxon>
        <taxon>Deinococci</taxon>
        <taxon>Deinococcales</taxon>
        <taxon>Deinococcaceae</taxon>
        <taxon>Deinococcus</taxon>
    </lineage>
</organism>
<dbReference type="OrthoDB" id="61821at2"/>
<name>A0A172T7T5_9DEIO</name>